<evidence type="ECO:0000313" key="3">
    <source>
        <dbReference type="Proteomes" id="UP000298390"/>
    </source>
</evidence>
<protein>
    <submittedName>
        <fullName evidence="2">Uncharacterized protein</fullName>
    </submittedName>
</protein>
<proteinExistence type="predicted"/>
<reference evidence="2 3" key="1">
    <citation type="submission" date="2019-01" db="EMBL/GenBank/DDBJ databases">
        <title>Genome sequencing of the rare red list fungi Fomitopsis rosea.</title>
        <authorList>
            <person name="Buettner E."/>
            <person name="Kellner H."/>
        </authorList>
    </citation>
    <scope>NUCLEOTIDE SEQUENCE [LARGE SCALE GENOMIC DNA]</scope>
    <source>
        <strain evidence="2 3">DSM 105464</strain>
    </source>
</reference>
<dbReference type="Proteomes" id="UP000298390">
    <property type="component" value="Unassembled WGS sequence"/>
</dbReference>
<name>A0A4Y9Y545_9APHY</name>
<gene>
    <name evidence="2" type="ORF">EVJ58_g6914</name>
</gene>
<sequence>MLRAESDVETVEEAAVLECESWLSPRQSILHSIQQFKGTTPGTVFPARWGNRNAVLDPTHPALRTPHSQMTVTFSALTLRIVPKGLLYHPSIPVGPAPYNPKQDSGQVDVSVRVVMGANKFPSAVMRAKVASKIKNAMSLVVTRGAYVEENAEGKPKIEFREKDASRDWIRNGYTYVFHPPPELYRMPYQTLIPIVRKLLGTARYRGQKLEDLWPAEEHRARGLHPQTTSLAIDPHKSDRADKMTKGP</sequence>
<accession>A0A4Y9Y545</accession>
<dbReference type="EMBL" id="SEKV01000414">
    <property type="protein sequence ID" value="TFY57624.1"/>
    <property type="molecule type" value="Genomic_DNA"/>
</dbReference>
<feature type="region of interest" description="Disordered" evidence="1">
    <location>
        <begin position="218"/>
        <end position="248"/>
    </location>
</feature>
<feature type="compositionally biased region" description="Basic and acidic residues" evidence="1">
    <location>
        <begin position="234"/>
        <end position="248"/>
    </location>
</feature>
<organism evidence="2 3">
    <name type="scientific">Rhodofomes roseus</name>
    <dbReference type="NCBI Taxonomy" id="34475"/>
    <lineage>
        <taxon>Eukaryota</taxon>
        <taxon>Fungi</taxon>
        <taxon>Dikarya</taxon>
        <taxon>Basidiomycota</taxon>
        <taxon>Agaricomycotina</taxon>
        <taxon>Agaricomycetes</taxon>
        <taxon>Polyporales</taxon>
        <taxon>Rhodofomes</taxon>
    </lineage>
</organism>
<comment type="caution">
    <text evidence="2">The sequence shown here is derived from an EMBL/GenBank/DDBJ whole genome shotgun (WGS) entry which is preliminary data.</text>
</comment>
<dbReference type="AlphaFoldDB" id="A0A4Y9Y545"/>
<evidence type="ECO:0000313" key="2">
    <source>
        <dbReference type="EMBL" id="TFY57624.1"/>
    </source>
</evidence>
<dbReference type="STRING" id="34475.A0A4Y9Y545"/>
<evidence type="ECO:0000256" key="1">
    <source>
        <dbReference type="SAM" id="MobiDB-lite"/>
    </source>
</evidence>